<proteinExistence type="predicted"/>
<dbReference type="Pfam" id="PF17921">
    <property type="entry name" value="Integrase_H2C2"/>
    <property type="match status" value="1"/>
</dbReference>
<name>A0A371I593_MUCPR</name>
<dbReference type="PANTHER" id="PTHR35046:SF9">
    <property type="entry name" value="RNA-DIRECTED DNA POLYMERASE"/>
    <property type="match status" value="1"/>
</dbReference>
<dbReference type="InterPro" id="IPR043502">
    <property type="entry name" value="DNA/RNA_pol_sf"/>
</dbReference>
<dbReference type="Gene3D" id="3.30.420.10">
    <property type="entry name" value="Ribonuclease H-like superfamily/Ribonuclease H"/>
    <property type="match status" value="1"/>
</dbReference>
<comment type="caution">
    <text evidence="2">The sequence shown here is derived from an EMBL/GenBank/DDBJ whole genome shotgun (WGS) entry which is preliminary data.</text>
</comment>
<dbReference type="AlphaFoldDB" id="A0A371I593"/>
<dbReference type="Gene3D" id="1.10.340.70">
    <property type="match status" value="1"/>
</dbReference>
<dbReference type="PROSITE" id="PS50994">
    <property type="entry name" value="INTEGRASE"/>
    <property type="match status" value="1"/>
</dbReference>
<dbReference type="InterPro" id="IPR001584">
    <property type="entry name" value="Integrase_cat-core"/>
</dbReference>
<evidence type="ECO:0000313" key="3">
    <source>
        <dbReference type="Proteomes" id="UP000257109"/>
    </source>
</evidence>
<accession>A0A371I593</accession>
<dbReference type="STRING" id="157652.A0A371I593"/>
<evidence type="ECO:0000259" key="1">
    <source>
        <dbReference type="PROSITE" id="PS50994"/>
    </source>
</evidence>
<dbReference type="InterPro" id="IPR036397">
    <property type="entry name" value="RNaseH_sf"/>
</dbReference>
<feature type="domain" description="Integrase catalytic" evidence="1">
    <location>
        <begin position="101"/>
        <end position="240"/>
    </location>
</feature>
<dbReference type="PANTHER" id="PTHR35046">
    <property type="entry name" value="ZINC KNUCKLE (CCHC-TYPE) FAMILY PROTEIN"/>
    <property type="match status" value="1"/>
</dbReference>
<protein>
    <recommendedName>
        <fullName evidence="1">Integrase catalytic domain-containing protein</fullName>
    </recommendedName>
</protein>
<keyword evidence="3" id="KW-1185">Reference proteome</keyword>
<dbReference type="GO" id="GO:0015074">
    <property type="term" value="P:DNA integration"/>
    <property type="evidence" value="ECO:0007669"/>
    <property type="project" value="InterPro"/>
</dbReference>
<dbReference type="SUPFAM" id="SSF56672">
    <property type="entry name" value="DNA/RNA polymerases"/>
    <property type="match status" value="1"/>
</dbReference>
<dbReference type="EMBL" id="QJKJ01000888">
    <property type="protein sequence ID" value="RDY10220.1"/>
    <property type="molecule type" value="Genomic_DNA"/>
</dbReference>
<dbReference type="InterPro" id="IPR012337">
    <property type="entry name" value="RNaseH-like_sf"/>
</dbReference>
<dbReference type="Proteomes" id="UP000257109">
    <property type="component" value="Unassembled WGS sequence"/>
</dbReference>
<dbReference type="SUPFAM" id="SSF53098">
    <property type="entry name" value="Ribonuclease H-like"/>
    <property type="match status" value="1"/>
</dbReference>
<gene>
    <name evidence="2" type="ORF">CR513_05306</name>
</gene>
<sequence length="240" mass="27834">MSPCAMPVILVPKKDSTWKMCTNFRSINNIMASHSPFGYFLDELHVKKAHEGSLIGHFRELKTLKILNEHFYWPQMRCGVHKICERCLTCKVAKSRVSPHGLYTPLLILTSLWIDISMNFVLDFPRSKRGSDSIFIVVDRFSKMGHFIPCHKSDDASHVANLFFNIFFRDVVLLHGLIRTIMSDRDTIFLGHFWRFLWSKLGTKILFSTTCHTQTDGQIEVVNRTLGLLLRCFVKKNLRD</sequence>
<reference evidence="2" key="1">
    <citation type="submission" date="2018-05" db="EMBL/GenBank/DDBJ databases">
        <title>Draft genome of Mucuna pruriens seed.</title>
        <authorList>
            <person name="Nnadi N.E."/>
            <person name="Vos R."/>
            <person name="Hasami M.H."/>
            <person name="Devisetty U.K."/>
            <person name="Aguiy J.C."/>
        </authorList>
    </citation>
    <scope>NUCLEOTIDE SEQUENCE [LARGE SCALE GENOMIC DNA]</scope>
    <source>
        <strain evidence="2">JCA_2017</strain>
    </source>
</reference>
<dbReference type="GO" id="GO:0003676">
    <property type="term" value="F:nucleic acid binding"/>
    <property type="evidence" value="ECO:0007669"/>
    <property type="project" value="InterPro"/>
</dbReference>
<organism evidence="2 3">
    <name type="scientific">Mucuna pruriens</name>
    <name type="common">Velvet bean</name>
    <name type="synonym">Dolichos pruriens</name>
    <dbReference type="NCBI Taxonomy" id="157652"/>
    <lineage>
        <taxon>Eukaryota</taxon>
        <taxon>Viridiplantae</taxon>
        <taxon>Streptophyta</taxon>
        <taxon>Embryophyta</taxon>
        <taxon>Tracheophyta</taxon>
        <taxon>Spermatophyta</taxon>
        <taxon>Magnoliopsida</taxon>
        <taxon>eudicotyledons</taxon>
        <taxon>Gunneridae</taxon>
        <taxon>Pentapetalae</taxon>
        <taxon>rosids</taxon>
        <taxon>fabids</taxon>
        <taxon>Fabales</taxon>
        <taxon>Fabaceae</taxon>
        <taxon>Papilionoideae</taxon>
        <taxon>50 kb inversion clade</taxon>
        <taxon>NPAAA clade</taxon>
        <taxon>indigoferoid/millettioid clade</taxon>
        <taxon>Phaseoleae</taxon>
        <taxon>Mucuna</taxon>
    </lineage>
</organism>
<evidence type="ECO:0000313" key="2">
    <source>
        <dbReference type="EMBL" id="RDY10220.1"/>
    </source>
</evidence>
<feature type="non-terminal residue" evidence="2">
    <location>
        <position position="1"/>
    </location>
</feature>
<dbReference type="InterPro" id="IPR041588">
    <property type="entry name" value="Integrase_H2C2"/>
</dbReference>
<dbReference type="OrthoDB" id="407598at2759"/>